<feature type="binding site" evidence="10">
    <location>
        <position position="175"/>
    </location>
    <ligand>
        <name>substrate</name>
    </ligand>
</feature>
<feature type="active site" description="Proton acceptor" evidence="10">
    <location>
        <position position="67"/>
    </location>
</feature>
<dbReference type="Proteomes" id="UP000254794">
    <property type="component" value="Unassembled WGS sequence"/>
</dbReference>
<keyword evidence="4 10" id="KW-0547">Nucleotide-binding</keyword>
<evidence type="ECO:0000256" key="11">
    <source>
        <dbReference type="RuleBase" id="RU003781"/>
    </source>
</evidence>
<dbReference type="GO" id="GO:0036220">
    <property type="term" value="F:ITP diphosphatase activity"/>
    <property type="evidence" value="ECO:0007669"/>
    <property type="project" value="UniProtKB-UniRule"/>
</dbReference>
<dbReference type="HAMAP" id="MF_01405">
    <property type="entry name" value="Non_canon_purine_NTPase"/>
    <property type="match status" value="1"/>
</dbReference>
<keyword evidence="7 10" id="KW-0546">Nucleotide metabolism</keyword>
<evidence type="ECO:0000313" key="12">
    <source>
        <dbReference type="EMBL" id="STX50397.1"/>
    </source>
</evidence>
<dbReference type="GO" id="GO:0017111">
    <property type="term" value="F:ribonucleoside triphosphate phosphatase activity"/>
    <property type="evidence" value="ECO:0007669"/>
    <property type="project" value="InterPro"/>
</dbReference>
<evidence type="ECO:0000256" key="10">
    <source>
        <dbReference type="HAMAP-Rule" id="MF_01405"/>
    </source>
</evidence>
<dbReference type="GO" id="GO:0000166">
    <property type="term" value="F:nucleotide binding"/>
    <property type="evidence" value="ECO:0007669"/>
    <property type="project" value="UniProtKB-KW"/>
</dbReference>
<comment type="caution">
    <text evidence="10">Lacks conserved residue(s) required for the propagation of feature annotation.</text>
</comment>
<feature type="binding site" evidence="10">
    <location>
        <position position="68"/>
    </location>
    <ligand>
        <name>substrate</name>
    </ligand>
</feature>
<evidence type="ECO:0000256" key="3">
    <source>
        <dbReference type="ARBA" id="ARBA00022723"/>
    </source>
</evidence>
<dbReference type="FunFam" id="3.90.950.10:FF:000001">
    <property type="entry name" value="dITP/XTP pyrophosphatase"/>
    <property type="match status" value="1"/>
</dbReference>
<organism evidence="12 13">
    <name type="scientific">Legionella busanensis</name>
    <dbReference type="NCBI Taxonomy" id="190655"/>
    <lineage>
        <taxon>Bacteria</taxon>
        <taxon>Pseudomonadati</taxon>
        <taxon>Pseudomonadota</taxon>
        <taxon>Gammaproteobacteria</taxon>
        <taxon>Legionellales</taxon>
        <taxon>Legionellaceae</taxon>
        <taxon>Legionella</taxon>
    </lineage>
</organism>
<dbReference type="GO" id="GO:0009117">
    <property type="term" value="P:nucleotide metabolic process"/>
    <property type="evidence" value="ECO:0007669"/>
    <property type="project" value="UniProtKB-KW"/>
</dbReference>
<comment type="subunit">
    <text evidence="2 10">Homodimer.</text>
</comment>
<comment type="cofactor">
    <cofactor evidence="10">
        <name>Mg(2+)</name>
        <dbReference type="ChEBI" id="CHEBI:18420"/>
    </cofactor>
    <text evidence="10">Binds 1 Mg(2+) ion per subunit.</text>
</comment>
<feature type="binding site" evidence="10">
    <location>
        <begin position="180"/>
        <end position="181"/>
    </location>
    <ligand>
        <name>substrate</name>
    </ligand>
</feature>
<dbReference type="GO" id="GO:0005840">
    <property type="term" value="C:ribosome"/>
    <property type="evidence" value="ECO:0007669"/>
    <property type="project" value="UniProtKB-KW"/>
</dbReference>
<dbReference type="EMBL" id="UGOD01000001">
    <property type="protein sequence ID" value="STX50397.1"/>
    <property type="molecule type" value="Genomic_DNA"/>
</dbReference>
<evidence type="ECO:0000256" key="4">
    <source>
        <dbReference type="ARBA" id="ARBA00022741"/>
    </source>
</evidence>
<proteinExistence type="inferred from homology"/>
<accession>A0A378JHB6</accession>
<dbReference type="Pfam" id="PF01725">
    <property type="entry name" value="Ham1p_like"/>
    <property type="match status" value="1"/>
</dbReference>
<evidence type="ECO:0000256" key="7">
    <source>
        <dbReference type="ARBA" id="ARBA00023080"/>
    </source>
</evidence>
<dbReference type="PANTHER" id="PTHR11067:SF9">
    <property type="entry name" value="INOSINE TRIPHOSPHATE PYROPHOSPHATASE"/>
    <property type="match status" value="1"/>
</dbReference>
<dbReference type="RefSeq" id="WP_115330119.1">
    <property type="nucleotide sequence ID" value="NZ_CAAAHP010000004.1"/>
</dbReference>
<evidence type="ECO:0000256" key="9">
    <source>
        <dbReference type="ARBA" id="ARBA00052017"/>
    </source>
</evidence>
<keyword evidence="12" id="KW-0689">Ribosomal protein</keyword>
<protein>
    <recommendedName>
        <fullName evidence="10">dITP/XTP pyrophosphatase</fullName>
        <ecNumber evidence="10">3.6.1.66</ecNumber>
    </recommendedName>
    <alternativeName>
        <fullName evidence="10">Non-canonical purine NTP pyrophosphatase</fullName>
    </alternativeName>
    <alternativeName>
        <fullName evidence="10">Non-standard purine NTP pyrophosphatase</fullName>
    </alternativeName>
    <alternativeName>
        <fullName evidence="10">Nucleoside-triphosphate diphosphatase</fullName>
    </alternativeName>
    <alternativeName>
        <fullName evidence="10">Nucleoside-triphosphate pyrophosphatase</fullName>
        <shortName evidence="10">NTPase</shortName>
    </alternativeName>
</protein>
<dbReference type="PANTHER" id="PTHR11067">
    <property type="entry name" value="INOSINE TRIPHOSPHATE PYROPHOSPHATASE/HAM1 PROTEIN"/>
    <property type="match status" value="1"/>
</dbReference>
<keyword evidence="13" id="KW-1185">Reference proteome</keyword>
<feature type="binding site" evidence="10">
    <location>
        <begin position="152"/>
        <end position="155"/>
    </location>
    <ligand>
        <name>substrate</name>
    </ligand>
</feature>
<dbReference type="GO" id="GO:0035870">
    <property type="term" value="F:dITP diphosphatase activity"/>
    <property type="evidence" value="ECO:0007669"/>
    <property type="project" value="UniProtKB-UniRule"/>
</dbReference>
<evidence type="ECO:0000256" key="8">
    <source>
        <dbReference type="ARBA" id="ARBA00051875"/>
    </source>
</evidence>
<dbReference type="GO" id="GO:0046872">
    <property type="term" value="F:metal ion binding"/>
    <property type="evidence" value="ECO:0007669"/>
    <property type="project" value="UniProtKB-KW"/>
</dbReference>
<evidence type="ECO:0000313" key="13">
    <source>
        <dbReference type="Proteomes" id="UP000254794"/>
    </source>
</evidence>
<dbReference type="EC" id="3.6.1.66" evidence="10"/>
<comment type="catalytic activity">
    <reaction evidence="10">
        <text>ITP + H2O = IMP + diphosphate + H(+)</text>
        <dbReference type="Rhea" id="RHEA:29399"/>
        <dbReference type="ChEBI" id="CHEBI:15377"/>
        <dbReference type="ChEBI" id="CHEBI:15378"/>
        <dbReference type="ChEBI" id="CHEBI:33019"/>
        <dbReference type="ChEBI" id="CHEBI:58053"/>
        <dbReference type="ChEBI" id="CHEBI:61402"/>
        <dbReference type="EC" id="3.6.1.66"/>
    </reaction>
</comment>
<comment type="function">
    <text evidence="10">Pyrophosphatase that catalyzes the hydrolysis of nucleoside triphosphates to their monophosphate derivatives, with a high preference for the non-canonical purine nucleotides XTP (xanthosine triphosphate), dITP (deoxyinosine triphosphate) and ITP. Seems to function as a house-cleaning enzyme that removes non-canonical purine nucleotides from the nucleotide pool, thus preventing their incorporation into DNA/RNA and avoiding chromosomal lesions.</text>
</comment>
<comment type="catalytic activity">
    <reaction evidence="8 10">
        <text>dITP + H2O = dIMP + diphosphate + H(+)</text>
        <dbReference type="Rhea" id="RHEA:28342"/>
        <dbReference type="ChEBI" id="CHEBI:15377"/>
        <dbReference type="ChEBI" id="CHEBI:15378"/>
        <dbReference type="ChEBI" id="CHEBI:33019"/>
        <dbReference type="ChEBI" id="CHEBI:61194"/>
        <dbReference type="ChEBI" id="CHEBI:61382"/>
        <dbReference type="EC" id="3.6.1.66"/>
    </reaction>
</comment>
<reference evidence="12 13" key="1">
    <citation type="submission" date="2018-06" db="EMBL/GenBank/DDBJ databases">
        <authorList>
            <consortium name="Pathogen Informatics"/>
            <person name="Doyle S."/>
        </authorList>
    </citation>
    <scope>NUCLEOTIDE SEQUENCE [LARGE SCALE GENOMIC DNA]</scope>
    <source>
        <strain evidence="12 13">NCTC13316</strain>
    </source>
</reference>
<name>A0A378JHB6_9GAMM</name>
<dbReference type="GO" id="GO:0009146">
    <property type="term" value="P:purine nucleoside triphosphate catabolic process"/>
    <property type="evidence" value="ECO:0007669"/>
    <property type="project" value="UniProtKB-UniRule"/>
</dbReference>
<dbReference type="AlphaFoldDB" id="A0A378JHB6"/>
<evidence type="ECO:0000256" key="1">
    <source>
        <dbReference type="ARBA" id="ARBA00008023"/>
    </source>
</evidence>
<keyword evidence="5 10" id="KW-0378">Hydrolase</keyword>
<keyword evidence="12" id="KW-0687">Ribonucleoprotein</keyword>
<feature type="binding site" evidence="10">
    <location>
        <position position="67"/>
    </location>
    <ligand>
        <name>Mg(2+)</name>
        <dbReference type="ChEBI" id="CHEBI:18420"/>
    </ligand>
</feature>
<keyword evidence="3 10" id="KW-0479">Metal-binding</keyword>
<dbReference type="SUPFAM" id="SSF52972">
    <property type="entry name" value="ITPase-like"/>
    <property type="match status" value="1"/>
</dbReference>
<evidence type="ECO:0000256" key="2">
    <source>
        <dbReference type="ARBA" id="ARBA00011738"/>
    </source>
</evidence>
<dbReference type="GO" id="GO:0036222">
    <property type="term" value="F:XTP diphosphatase activity"/>
    <property type="evidence" value="ECO:0007669"/>
    <property type="project" value="UniProtKB-UniRule"/>
</dbReference>
<comment type="similarity">
    <text evidence="1 10 11">Belongs to the HAM1 NTPase family.</text>
</comment>
<keyword evidence="6 10" id="KW-0460">Magnesium</keyword>
<dbReference type="InterPro" id="IPR002637">
    <property type="entry name" value="RdgB/HAM1"/>
</dbReference>
<dbReference type="InterPro" id="IPR020922">
    <property type="entry name" value="dITP/XTP_pyrophosphatase"/>
</dbReference>
<dbReference type="OrthoDB" id="9807456at2"/>
<dbReference type="NCBIfam" id="TIGR00042">
    <property type="entry name" value="RdgB/HAM1 family non-canonical purine NTP pyrophosphatase"/>
    <property type="match status" value="1"/>
</dbReference>
<dbReference type="Gene3D" id="3.90.950.10">
    <property type="match status" value="1"/>
</dbReference>
<feature type="binding site" evidence="10">
    <location>
        <begin position="8"/>
        <end position="13"/>
    </location>
    <ligand>
        <name>substrate</name>
    </ligand>
</feature>
<evidence type="ECO:0000256" key="6">
    <source>
        <dbReference type="ARBA" id="ARBA00022842"/>
    </source>
</evidence>
<dbReference type="CDD" id="cd00515">
    <property type="entry name" value="HAM1"/>
    <property type="match status" value="1"/>
</dbReference>
<dbReference type="GO" id="GO:0005829">
    <property type="term" value="C:cytosol"/>
    <property type="evidence" value="ECO:0007669"/>
    <property type="project" value="TreeGrafter"/>
</dbReference>
<evidence type="ECO:0000256" key="5">
    <source>
        <dbReference type="ARBA" id="ARBA00022801"/>
    </source>
</evidence>
<gene>
    <name evidence="12" type="primary">rdgB</name>
    <name evidence="12" type="ORF">NCTC13316_00478</name>
</gene>
<sequence>MKEIILATTNQGKVAELQALLSPISCLSQLNLGIDSIAETGLSFLENALIKARHVSRIANRPALADDSGLVVPALHGEPGIYSARYAGTQNNDQANMHLLLEKLADVPDDERDAFFYCAIVLIQYPMDPTPLVAFGRWSGKIAYEPAGNQGFGYDPIFYLPTYQCTVAQLPANIKNKHSHRAQALIQLKQQLSLL</sequence>
<dbReference type="InterPro" id="IPR029001">
    <property type="entry name" value="ITPase-like_fam"/>
</dbReference>
<comment type="catalytic activity">
    <reaction evidence="9 10">
        <text>XTP + H2O = XMP + diphosphate + H(+)</text>
        <dbReference type="Rhea" id="RHEA:28610"/>
        <dbReference type="ChEBI" id="CHEBI:15377"/>
        <dbReference type="ChEBI" id="CHEBI:15378"/>
        <dbReference type="ChEBI" id="CHEBI:33019"/>
        <dbReference type="ChEBI" id="CHEBI:57464"/>
        <dbReference type="ChEBI" id="CHEBI:61314"/>
        <dbReference type="EC" id="3.6.1.66"/>
    </reaction>
</comment>